<keyword evidence="14" id="KW-1185">Reference proteome</keyword>
<dbReference type="Pfam" id="PF05631">
    <property type="entry name" value="MFS_5"/>
    <property type="match status" value="1"/>
</dbReference>
<dbReference type="Gene3D" id="1.20.1250.20">
    <property type="entry name" value="MFS general substrate transporter like domains"/>
    <property type="match status" value="1"/>
</dbReference>
<dbReference type="AlphaFoldDB" id="F2U7J9"/>
<dbReference type="RefSeq" id="XP_004994920.1">
    <property type="nucleotide sequence ID" value="XM_004994863.1"/>
</dbReference>
<keyword evidence="8" id="KW-0406">Ion transport</keyword>
<dbReference type="GO" id="GO:0006811">
    <property type="term" value="P:monoatomic ion transport"/>
    <property type="evidence" value="ECO:0007669"/>
    <property type="project" value="UniProtKB-KW"/>
</dbReference>
<dbReference type="InterPro" id="IPR008509">
    <property type="entry name" value="MOT2/MFSD5"/>
</dbReference>
<dbReference type="InParanoid" id="F2U7J9"/>
<evidence type="ECO:0000256" key="11">
    <source>
        <dbReference type="ARBA" id="ARBA00032555"/>
    </source>
</evidence>
<keyword evidence="7 12" id="KW-1133">Transmembrane helix</keyword>
<gene>
    <name evidence="13" type="ORF">PTSG_04024</name>
</gene>
<dbReference type="GO" id="GO:0015098">
    <property type="term" value="F:molybdate ion transmembrane transporter activity"/>
    <property type="evidence" value="ECO:0007669"/>
    <property type="project" value="InterPro"/>
</dbReference>
<dbReference type="EMBL" id="GL832963">
    <property type="protein sequence ID" value="EGD83416.1"/>
    <property type="molecule type" value="Genomic_DNA"/>
</dbReference>
<dbReference type="GeneID" id="16075498"/>
<dbReference type="SUPFAM" id="SSF103473">
    <property type="entry name" value="MFS general substrate transporter"/>
    <property type="match status" value="1"/>
</dbReference>
<feature type="transmembrane region" description="Helical" evidence="12">
    <location>
        <begin position="319"/>
        <end position="336"/>
    </location>
</feature>
<evidence type="ECO:0000256" key="2">
    <source>
        <dbReference type="ARBA" id="ARBA00004651"/>
    </source>
</evidence>
<dbReference type="eggNOG" id="KOG4332">
    <property type="taxonomic scope" value="Eukaryota"/>
</dbReference>
<protein>
    <recommendedName>
        <fullName evidence="3">Molybdate-anion transporter</fullName>
    </recommendedName>
    <alternativeName>
        <fullName evidence="10">Major facilitator superfamily domain-containing protein 5</fullName>
    </alternativeName>
    <alternativeName>
        <fullName evidence="11">Molybdate transporter 2 homolog</fullName>
    </alternativeName>
</protein>
<dbReference type="FunCoup" id="F2U7J9">
    <property type="interactions" value="274"/>
</dbReference>
<feature type="transmembrane region" description="Helical" evidence="12">
    <location>
        <begin position="6"/>
        <end position="27"/>
    </location>
</feature>
<comment type="subcellular location">
    <subcellularLocation>
        <location evidence="2">Cell membrane</location>
        <topology evidence="2">Multi-pass membrane protein</topology>
    </subcellularLocation>
</comment>
<keyword evidence="6 12" id="KW-0812">Transmembrane</keyword>
<feature type="transmembrane region" description="Helical" evidence="12">
    <location>
        <begin position="287"/>
        <end position="307"/>
    </location>
</feature>
<reference evidence="13" key="1">
    <citation type="submission" date="2009-08" db="EMBL/GenBank/DDBJ databases">
        <title>Annotation of Salpingoeca rosetta.</title>
        <authorList>
            <consortium name="The Broad Institute Genome Sequencing Platform"/>
            <person name="Russ C."/>
            <person name="Cuomo C."/>
            <person name="Burger G."/>
            <person name="Gray M.W."/>
            <person name="Holland P.W.H."/>
            <person name="King N."/>
            <person name="Lang F.B.F."/>
            <person name="Roger A.J."/>
            <person name="Ruiz-Trillo I."/>
            <person name="Young S.K."/>
            <person name="Zeng Q."/>
            <person name="Gargeya S."/>
            <person name="Alvarado L."/>
            <person name="Berlin A."/>
            <person name="Chapman S.B."/>
            <person name="Chen Z."/>
            <person name="Freedman E."/>
            <person name="Gellesch M."/>
            <person name="Goldberg J."/>
            <person name="Griggs A."/>
            <person name="Gujja S."/>
            <person name="Heilman E."/>
            <person name="Heiman D."/>
            <person name="Howarth C."/>
            <person name="Mehta T."/>
            <person name="Neiman D."/>
            <person name="Pearson M."/>
            <person name="Roberts A."/>
            <person name="Saif S."/>
            <person name="Shea T."/>
            <person name="Shenoy N."/>
            <person name="Sisk P."/>
            <person name="Stolte C."/>
            <person name="Sykes S."/>
            <person name="White J."/>
            <person name="Yandava C."/>
            <person name="Haas B."/>
            <person name="Nusbaum C."/>
            <person name="Birren B."/>
        </authorList>
    </citation>
    <scope>NUCLEOTIDE SEQUENCE [LARGE SCALE GENOMIC DNA]</scope>
    <source>
        <strain evidence="13">ATCC 50818</strain>
    </source>
</reference>
<evidence type="ECO:0000256" key="3">
    <source>
        <dbReference type="ARBA" id="ARBA00021242"/>
    </source>
</evidence>
<evidence type="ECO:0000256" key="4">
    <source>
        <dbReference type="ARBA" id="ARBA00022448"/>
    </source>
</evidence>
<proteinExistence type="predicted"/>
<evidence type="ECO:0000256" key="1">
    <source>
        <dbReference type="ARBA" id="ARBA00003019"/>
    </source>
</evidence>
<dbReference type="KEGG" id="sre:PTSG_04024"/>
<feature type="transmembrane region" description="Helical" evidence="12">
    <location>
        <begin position="109"/>
        <end position="131"/>
    </location>
</feature>
<keyword evidence="4" id="KW-0813">Transport</keyword>
<evidence type="ECO:0000256" key="9">
    <source>
        <dbReference type="ARBA" id="ARBA00023136"/>
    </source>
</evidence>
<dbReference type="InterPro" id="IPR036259">
    <property type="entry name" value="MFS_trans_sf"/>
</dbReference>
<evidence type="ECO:0000256" key="12">
    <source>
        <dbReference type="SAM" id="Phobius"/>
    </source>
</evidence>
<sequence length="438" mass="48382">MAAAGFEEAVYVVFGCVAVGTIAAFVYTSTFHKLSKNADFVTFQYKYLGIYLVAMMADWLQGPYLYRLYEHYGFLEEQIAALYISGFVSSMLFGPLLGNLADRYGRRRLCITFCYLYSLSCLMKLSSSFFLLMLGRILGGLSTSLLTSAFESWMIYQHNKKGFPEEWVSRTFAIATFGNGVVAVLSGVLANFVAELHGHHPLRPFLLSVCFLVLCAYLIMTLWEEDEPELLLRKNAPCGASVRTIFSSRKILLLGAVQATFEAAMYMFVFMWTPVLDPRDVDVHPPLGVIFGTFMLAIMAGSCAFRFSISKSVPVMQTVGYAFATAAVCLFGAAAVESRSAALVFFIVFEACCGVVFPGLGTLRSELLPETERASIINIFRVPLNFMVVVFLTMVGRLTFSHLFALTGALCTLAFAAHVSLQRVIARELYDAAQQTAA</sequence>
<feature type="transmembrane region" description="Helical" evidence="12">
    <location>
        <begin position="168"/>
        <end position="193"/>
    </location>
</feature>
<feature type="transmembrane region" description="Helical" evidence="12">
    <location>
        <begin position="78"/>
        <end position="97"/>
    </location>
</feature>
<dbReference type="PANTHER" id="PTHR23516:SF1">
    <property type="entry name" value="MOLYBDATE-ANION TRANSPORTER"/>
    <property type="match status" value="1"/>
</dbReference>
<dbReference type="CDD" id="cd17487">
    <property type="entry name" value="MFS_MFSD5_like"/>
    <property type="match status" value="1"/>
</dbReference>
<keyword evidence="5" id="KW-1003">Cell membrane</keyword>
<evidence type="ECO:0000313" key="13">
    <source>
        <dbReference type="EMBL" id="EGD83416.1"/>
    </source>
</evidence>
<feature type="transmembrane region" description="Helical" evidence="12">
    <location>
        <begin position="400"/>
        <end position="421"/>
    </location>
</feature>
<feature type="transmembrane region" description="Helical" evidence="12">
    <location>
        <begin position="251"/>
        <end position="275"/>
    </location>
</feature>
<evidence type="ECO:0000256" key="7">
    <source>
        <dbReference type="ARBA" id="ARBA00022989"/>
    </source>
</evidence>
<evidence type="ECO:0000256" key="10">
    <source>
        <dbReference type="ARBA" id="ARBA00030646"/>
    </source>
</evidence>
<feature type="transmembrane region" description="Helical" evidence="12">
    <location>
        <begin position="48"/>
        <end position="66"/>
    </location>
</feature>
<accession>F2U7J9</accession>
<organism evidence="14">
    <name type="scientific">Salpingoeca rosetta (strain ATCC 50818 / BSB-021)</name>
    <dbReference type="NCBI Taxonomy" id="946362"/>
    <lineage>
        <taxon>Eukaryota</taxon>
        <taxon>Choanoflagellata</taxon>
        <taxon>Craspedida</taxon>
        <taxon>Salpingoecidae</taxon>
        <taxon>Salpingoeca</taxon>
    </lineage>
</organism>
<keyword evidence="9 12" id="KW-0472">Membrane</keyword>
<dbReference type="OrthoDB" id="263957at2759"/>
<dbReference type="PANTHER" id="PTHR23516">
    <property type="entry name" value="SAM (S-ADENOSYL METHIONINE) TRANSPORTER"/>
    <property type="match status" value="1"/>
</dbReference>
<evidence type="ECO:0000256" key="6">
    <source>
        <dbReference type="ARBA" id="ARBA00022692"/>
    </source>
</evidence>
<dbReference type="GO" id="GO:0005886">
    <property type="term" value="C:plasma membrane"/>
    <property type="evidence" value="ECO:0007669"/>
    <property type="project" value="UniProtKB-SubCell"/>
</dbReference>
<comment type="function">
    <text evidence="1">Mediates high-affinity intracellular uptake of the rare oligo-element molybdenum.</text>
</comment>
<dbReference type="Proteomes" id="UP000007799">
    <property type="component" value="Unassembled WGS sequence"/>
</dbReference>
<dbReference type="OMA" id="MNTWPEN"/>
<evidence type="ECO:0000256" key="5">
    <source>
        <dbReference type="ARBA" id="ARBA00022475"/>
    </source>
</evidence>
<evidence type="ECO:0000256" key="8">
    <source>
        <dbReference type="ARBA" id="ARBA00023065"/>
    </source>
</evidence>
<name>F2U7J9_SALR5</name>
<feature type="transmembrane region" description="Helical" evidence="12">
    <location>
        <begin position="375"/>
        <end position="394"/>
    </location>
</feature>
<feature type="transmembrane region" description="Helical" evidence="12">
    <location>
        <begin position="342"/>
        <end position="363"/>
    </location>
</feature>
<evidence type="ECO:0000313" key="14">
    <source>
        <dbReference type="Proteomes" id="UP000007799"/>
    </source>
</evidence>